<evidence type="ECO:0000256" key="2">
    <source>
        <dbReference type="SAM" id="Phobius"/>
    </source>
</evidence>
<gene>
    <name evidence="3" type="ORF">Sps_03760</name>
</gene>
<proteinExistence type="predicted"/>
<dbReference type="OrthoDB" id="6272804at2"/>
<dbReference type="Proteomes" id="UP000189545">
    <property type="component" value="Chromosome"/>
</dbReference>
<feature type="compositionally biased region" description="Polar residues" evidence="1">
    <location>
        <begin position="96"/>
        <end position="107"/>
    </location>
</feature>
<feature type="transmembrane region" description="Helical" evidence="2">
    <location>
        <begin position="12"/>
        <end position="31"/>
    </location>
</feature>
<sequence>MAKSQRKLSTSSVLIISLLTIGVFISSSLYLDIRHKNELLLLEIERLQQSQVLLMVPDEQAQALASWMAQHPEATQALLSQVKQGEKVTLEVGPGVNSTNAQVNSPVASPLALGSDDNTQLSASKSLEQVPSALRPLEQMPSESVFLEQRAKSGDGTHKHLHEQDEQAISLIANDLSLDEPSETLSNLAETLPKGSTLSVDEDGVKVISLPHGGIRVTTRENN</sequence>
<evidence type="ECO:0000313" key="4">
    <source>
        <dbReference type="Proteomes" id="UP000189545"/>
    </source>
</evidence>
<accession>A0A1S6HTJ4</accession>
<dbReference type="STRING" id="225848.Sps_03760"/>
<dbReference type="RefSeq" id="WP_077753853.1">
    <property type="nucleotide sequence ID" value="NZ_CP014782.1"/>
</dbReference>
<keyword evidence="2" id="KW-0812">Transmembrane</keyword>
<dbReference type="AlphaFoldDB" id="A0A1S6HTJ4"/>
<keyword evidence="2" id="KW-1133">Transmembrane helix</keyword>
<organism evidence="3 4">
    <name type="scientific">Shewanella psychrophila</name>
    <dbReference type="NCBI Taxonomy" id="225848"/>
    <lineage>
        <taxon>Bacteria</taxon>
        <taxon>Pseudomonadati</taxon>
        <taxon>Pseudomonadota</taxon>
        <taxon>Gammaproteobacteria</taxon>
        <taxon>Alteromonadales</taxon>
        <taxon>Shewanellaceae</taxon>
        <taxon>Shewanella</taxon>
    </lineage>
</organism>
<name>A0A1S6HTJ4_9GAMM</name>
<dbReference type="EMBL" id="CP014782">
    <property type="protein sequence ID" value="AQS38877.1"/>
    <property type="molecule type" value="Genomic_DNA"/>
</dbReference>
<evidence type="ECO:0000313" key="3">
    <source>
        <dbReference type="EMBL" id="AQS38877.1"/>
    </source>
</evidence>
<protein>
    <recommendedName>
        <fullName evidence="5">Membrane anchored protein in chemotaxis locus</fullName>
    </recommendedName>
</protein>
<dbReference type="KEGG" id="spsw:Sps_03760"/>
<keyword evidence="4" id="KW-1185">Reference proteome</keyword>
<evidence type="ECO:0008006" key="5">
    <source>
        <dbReference type="Google" id="ProtNLM"/>
    </source>
</evidence>
<evidence type="ECO:0000256" key="1">
    <source>
        <dbReference type="SAM" id="MobiDB-lite"/>
    </source>
</evidence>
<reference evidence="3 4" key="1">
    <citation type="submission" date="2016-03" db="EMBL/GenBank/DDBJ databases">
        <title>Complete genome sequence of Shewanella psychrophila WP2, a deep sea bacterium isolated from west Pacific sediment.</title>
        <authorList>
            <person name="Xu G."/>
            <person name="Jian H."/>
        </authorList>
    </citation>
    <scope>NUCLEOTIDE SEQUENCE [LARGE SCALE GENOMIC DNA]</scope>
    <source>
        <strain evidence="3 4">WP2</strain>
    </source>
</reference>
<keyword evidence="2" id="KW-0472">Membrane</keyword>
<feature type="region of interest" description="Disordered" evidence="1">
    <location>
        <begin position="93"/>
        <end position="119"/>
    </location>
</feature>